<reference evidence="2" key="1">
    <citation type="submission" date="2023-06" db="EMBL/GenBank/DDBJ databases">
        <authorList>
            <consortium name="Lawrence Berkeley National Laboratory"/>
            <person name="Ahrendt S."/>
            <person name="Sahu N."/>
            <person name="Indic B."/>
            <person name="Wong-Bajracharya J."/>
            <person name="Merenyi Z."/>
            <person name="Ke H.-M."/>
            <person name="Monk M."/>
            <person name="Kocsube S."/>
            <person name="Drula E."/>
            <person name="Lipzen A."/>
            <person name="Balint B."/>
            <person name="Henrissat B."/>
            <person name="Andreopoulos B."/>
            <person name="Martin F.M."/>
            <person name="Harder C.B."/>
            <person name="Rigling D."/>
            <person name="Ford K.L."/>
            <person name="Foster G.D."/>
            <person name="Pangilinan J."/>
            <person name="Papanicolaou A."/>
            <person name="Barry K."/>
            <person name="LaButti K."/>
            <person name="Viragh M."/>
            <person name="Koriabine M."/>
            <person name="Yan M."/>
            <person name="Riley R."/>
            <person name="Champramary S."/>
            <person name="Plett K.L."/>
            <person name="Tsai I.J."/>
            <person name="Slot J."/>
            <person name="Sipos G."/>
            <person name="Plett J."/>
            <person name="Nagy L.G."/>
            <person name="Grigoriev I.V."/>
        </authorList>
    </citation>
    <scope>NUCLEOTIDE SEQUENCE</scope>
    <source>
        <strain evidence="2">CCBAS 213</strain>
    </source>
</reference>
<name>A0AA39TPG9_ARMTA</name>
<feature type="transmembrane region" description="Helical" evidence="1">
    <location>
        <begin position="12"/>
        <end position="38"/>
    </location>
</feature>
<organism evidence="2 3">
    <name type="scientific">Armillaria tabescens</name>
    <name type="common">Ringless honey mushroom</name>
    <name type="synonym">Agaricus tabescens</name>
    <dbReference type="NCBI Taxonomy" id="1929756"/>
    <lineage>
        <taxon>Eukaryota</taxon>
        <taxon>Fungi</taxon>
        <taxon>Dikarya</taxon>
        <taxon>Basidiomycota</taxon>
        <taxon>Agaricomycotina</taxon>
        <taxon>Agaricomycetes</taxon>
        <taxon>Agaricomycetidae</taxon>
        <taxon>Agaricales</taxon>
        <taxon>Marasmiineae</taxon>
        <taxon>Physalacriaceae</taxon>
        <taxon>Desarmillaria</taxon>
    </lineage>
</organism>
<sequence>MDRVILASLLRGLYTGTIATALWNWCTLLMIYRVLAVVRVIDGVGAYWHVLEVSVESSALYSVSLVLYVAFFAWGSNTLYYADPIAGITRGIAPTLLVGCVAVGHVRVRVEELWNGSVMTSPLRFGQDKTGKSS</sequence>
<proteinExistence type="predicted"/>
<evidence type="ECO:0000313" key="3">
    <source>
        <dbReference type="Proteomes" id="UP001175211"/>
    </source>
</evidence>
<protein>
    <submittedName>
        <fullName evidence="2">Uncharacterized protein</fullName>
    </submittedName>
</protein>
<keyword evidence="1" id="KW-0472">Membrane</keyword>
<dbReference type="RefSeq" id="XP_060336859.1">
    <property type="nucleotide sequence ID" value="XM_060469242.1"/>
</dbReference>
<evidence type="ECO:0000256" key="1">
    <source>
        <dbReference type="SAM" id="Phobius"/>
    </source>
</evidence>
<evidence type="ECO:0000313" key="2">
    <source>
        <dbReference type="EMBL" id="KAK0466032.1"/>
    </source>
</evidence>
<dbReference type="AlphaFoldDB" id="A0AA39TPG9"/>
<dbReference type="Proteomes" id="UP001175211">
    <property type="component" value="Unassembled WGS sequence"/>
</dbReference>
<comment type="caution">
    <text evidence="2">The sequence shown here is derived from an EMBL/GenBank/DDBJ whole genome shotgun (WGS) entry which is preliminary data.</text>
</comment>
<accession>A0AA39TPG9</accession>
<feature type="transmembrane region" description="Helical" evidence="1">
    <location>
        <begin position="58"/>
        <end position="82"/>
    </location>
</feature>
<keyword evidence="3" id="KW-1185">Reference proteome</keyword>
<keyword evidence="1" id="KW-1133">Transmembrane helix</keyword>
<keyword evidence="1" id="KW-0812">Transmembrane</keyword>
<dbReference type="GeneID" id="85352790"/>
<dbReference type="EMBL" id="JAUEPS010000004">
    <property type="protein sequence ID" value="KAK0466032.1"/>
    <property type="molecule type" value="Genomic_DNA"/>
</dbReference>
<gene>
    <name evidence="2" type="ORF">EV420DRAFT_1474845</name>
</gene>